<evidence type="ECO:0000256" key="1">
    <source>
        <dbReference type="SAM" id="SignalP"/>
    </source>
</evidence>
<dbReference type="Pfam" id="PF07833">
    <property type="entry name" value="Cu_amine_oxidN1"/>
    <property type="match status" value="1"/>
</dbReference>
<keyword evidence="1" id="KW-0732">Signal</keyword>
<proteinExistence type="predicted"/>
<dbReference type="Gene3D" id="3.30.457.10">
    <property type="entry name" value="Copper amine oxidase-like, N-terminal domain"/>
    <property type="match status" value="2"/>
</dbReference>
<dbReference type="Proteomes" id="UP000515679">
    <property type="component" value="Chromosome"/>
</dbReference>
<sequence length="511" mass="56177">MRNGIRLALSMKLCVLLIIAPLSSSAIAAPYLDQAASVAVQNEPEEEAAYPTFEFEEGNVAIEWVPELKATAWKVYRSENNVDYLLLHDSFIEEPDYIDQTARAGKVYYYVVEGFNDEEQLLYYTPPMKAIIKAAQPLPASEVNMTITLTIGSKSAKVNGKAISLSTPPTVIDNTTMVPLRFIAEALDADIQWENKERKITILLHGNRIELWLDEEIAKVNGSPVALSVPAKHINGSTLVPVRFVSQNLKLKVAFNNQSRTLTISGAGASDSPSSPAEADKLIALFKSGKTNSGRSLRKGHLYGDQFHISFQDYNEQTGEFGGKLEWMGTGEIDTLTGKADGNKLVMRQVSRHNPLRESTKKIDGLITVSVTDVNRLSGTWSIPGSSLDGTIRFTIDPDDVSAFFHTYQVYVPSSSATLETEEHYQTLTGVGSLNGGLLIRNDGTYEWNSSVDGKVIKGKWAKTGDADWPLKLLIGELGHDWSVAEAIHETGASIYLWDGTSTQYARLVKK</sequence>
<feature type="chain" id="PRO_5028832210" evidence="1">
    <location>
        <begin position="29"/>
        <end position="511"/>
    </location>
</feature>
<evidence type="ECO:0000313" key="4">
    <source>
        <dbReference type="Proteomes" id="UP000515679"/>
    </source>
</evidence>
<gene>
    <name evidence="3" type="ORF">FPL14_12685</name>
</gene>
<evidence type="ECO:0000313" key="3">
    <source>
        <dbReference type="EMBL" id="QMV41950.1"/>
    </source>
</evidence>
<organism evidence="3 4">
    <name type="scientific">Cohnella cholangitidis</name>
    <dbReference type="NCBI Taxonomy" id="2598458"/>
    <lineage>
        <taxon>Bacteria</taxon>
        <taxon>Bacillati</taxon>
        <taxon>Bacillota</taxon>
        <taxon>Bacilli</taxon>
        <taxon>Bacillales</taxon>
        <taxon>Paenibacillaceae</taxon>
        <taxon>Cohnella</taxon>
    </lineage>
</organism>
<dbReference type="InterPro" id="IPR012854">
    <property type="entry name" value="Cu_amine_oxidase-like_N"/>
</dbReference>
<reference evidence="3 4" key="1">
    <citation type="submission" date="2019-07" db="EMBL/GenBank/DDBJ databases">
        <authorList>
            <person name="Kim J.K."/>
            <person name="Cheong H.-M."/>
            <person name="Choi Y."/>
            <person name="Hwang K.J."/>
            <person name="Lee S."/>
            <person name="Choi C."/>
        </authorList>
    </citation>
    <scope>NUCLEOTIDE SEQUENCE [LARGE SCALE GENOMIC DNA]</scope>
    <source>
        <strain evidence="3 4">KS 22</strain>
    </source>
</reference>
<dbReference type="RefSeq" id="WP_182303330.1">
    <property type="nucleotide sequence ID" value="NZ_CP041969.1"/>
</dbReference>
<feature type="signal peptide" evidence="1">
    <location>
        <begin position="1"/>
        <end position="28"/>
    </location>
</feature>
<evidence type="ECO:0000259" key="2">
    <source>
        <dbReference type="Pfam" id="PF07833"/>
    </source>
</evidence>
<dbReference type="AlphaFoldDB" id="A0A7G5BYB6"/>
<dbReference type="InterPro" id="IPR036582">
    <property type="entry name" value="Mao_N_sf"/>
</dbReference>
<accession>A0A7G5BYB6</accession>
<dbReference type="EMBL" id="CP041969">
    <property type="protein sequence ID" value="QMV41950.1"/>
    <property type="molecule type" value="Genomic_DNA"/>
</dbReference>
<dbReference type="SUPFAM" id="SSF55383">
    <property type="entry name" value="Copper amine oxidase, domain N"/>
    <property type="match status" value="1"/>
</dbReference>
<name>A0A7G5BYB6_9BACL</name>
<feature type="domain" description="Copper amine oxidase-like N-terminal" evidence="2">
    <location>
        <begin position="168"/>
        <end position="264"/>
    </location>
</feature>
<dbReference type="KEGG" id="cchl:FPL14_12685"/>
<keyword evidence="4" id="KW-1185">Reference proteome</keyword>
<dbReference type="InterPro" id="IPR013783">
    <property type="entry name" value="Ig-like_fold"/>
</dbReference>
<dbReference type="Gene3D" id="2.60.40.10">
    <property type="entry name" value="Immunoglobulins"/>
    <property type="match status" value="1"/>
</dbReference>
<protein>
    <submittedName>
        <fullName evidence="3">Copper amine oxidase N-terminal domain-containing protein</fullName>
    </submittedName>
</protein>